<sequence length="140" mass="15925">MTEQQRIEALETWRADMLREMRLEKTCGQLALILMSIPEEDIPGVAELMQGWLEYVSAGMPDVDIWSKLRSDAGFWADIATTAEIEAYVGAGLRRIERATFAESARKRIFVDLWEQMSNADRHAFMARVDPEGNFQRGAA</sequence>
<gene>
    <name evidence="1" type="ORF">JAO82_00460</name>
</gene>
<accession>A0A934HPT5</accession>
<protein>
    <submittedName>
        <fullName evidence="1">Uncharacterized protein</fullName>
    </submittedName>
</protein>
<organism evidence="1 2">
    <name type="scientific">Pontibaca salina</name>
    <dbReference type="NCBI Taxonomy" id="2795731"/>
    <lineage>
        <taxon>Bacteria</taxon>
        <taxon>Pseudomonadati</taxon>
        <taxon>Pseudomonadota</taxon>
        <taxon>Alphaproteobacteria</taxon>
        <taxon>Rhodobacterales</taxon>
        <taxon>Roseobacteraceae</taxon>
        <taxon>Pontibaca</taxon>
    </lineage>
</organism>
<dbReference type="EMBL" id="JAEIJD010000001">
    <property type="protein sequence ID" value="MBI6628340.1"/>
    <property type="molecule type" value="Genomic_DNA"/>
</dbReference>
<dbReference type="AlphaFoldDB" id="A0A934HPT5"/>
<evidence type="ECO:0000313" key="2">
    <source>
        <dbReference type="Proteomes" id="UP000613255"/>
    </source>
</evidence>
<evidence type="ECO:0000313" key="1">
    <source>
        <dbReference type="EMBL" id="MBI6628340.1"/>
    </source>
</evidence>
<dbReference type="Proteomes" id="UP000613255">
    <property type="component" value="Unassembled WGS sequence"/>
</dbReference>
<keyword evidence="2" id="KW-1185">Reference proteome</keyword>
<comment type="caution">
    <text evidence="1">The sequence shown here is derived from an EMBL/GenBank/DDBJ whole genome shotgun (WGS) entry which is preliminary data.</text>
</comment>
<dbReference type="RefSeq" id="WP_198684369.1">
    <property type="nucleotide sequence ID" value="NZ_JAEIJD010000001.1"/>
</dbReference>
<proteinExistence type="predicted"/>
<reference evidence="1" key="1">
    <citation type="submission" date="2020-12" db="EMBL/GenBank/DDBJ databases">
        <title>Pontibaca salina gen. nov., sp. nov., isolated from marine sediment.</title>
        <authorList>
            <person name="Bo J."/>
            <person name="Wang S."/>
            <person name="Song X."/>
            <person name="Du Z."/>
        </authorList>
    </citation>
    <scope>NUCLEOTIDE SEQUENCE</scope>
    <source>
        <strain evidence="1">S1109L</strain>
    </source>
</reference>
<name>A0A934HPT5_9RHOB</name>